<dbReference type="PANTHER" id="PTHR33398">
    <property type="entry name" value="30S RIBOSOMAL PROTEIN S20"/>
    <property type="match status" value="1"/>
</dbReference>
<evidence type="ECO:0000313" key="11">
    <source>
        <dbReference type="Proteomes" id="UP000241762"/>
    </source>
</evidence>
<dbReference type="EMBL" id="CP027845">
    <property type="protein sequence ID" value="AVP87708.1"/>
    <property type="molecule type" value="Genomic_DNA"/>
</dbReference>
<keyword evidence="11" id="KW-1185">Reference proteome</keyword>
<name>A0A2P1P8V5_9RICK</name>
<dbReference type="NCBIfam" id="TIGR00029">
    <property type="entry name" value="S20"/>
    <property type="match status" value="1"/>
</dbReference>
<evidence type="ECO:0000256" key="9">
    <source>
        <dbReference type="SAM" id="MobiDB-lite"/>
    </source>
</evidence>
<dbReference type="SUPFAM" id="SSF46992">
    <property type="entry name" value="Ribosomal protein S20"/>
    <property type="match status" value="1"/>
</dbReference>
<gene>
    <name evidence="8" type="primary">rpsT</name>
    <name evidence="10" type="ORF">phytr_7720</name>
</gene>
<evidence type="ECO:0000256" key="2">
    <source>
        <dbReference type="ARBA" id="ARBA00007634"/>
    </source>
</evidence>
<organism evidence="10 11">
    <name type="scientific">Candidatus Phycorickettsia trachydisci</name>
    <dbReference type="NCBI Taxonomy" id="2115978"/>
    <lineage>
        <taxon>Bacteria</taxon>
        <taxon>Pseudomonadati</taxon>
        <taxon>Pseudomonadota</taxon>
        <taxon>Alphaproteobacteria</taxon>
        <taxon>Rickettsiales</taxon>
        <taxon>Rickettsiaceae</taxon>
        <taxon>Candidatus Phycorickettsia</taxon>
    </lineage>
</organism>
<comment type="function">
    <text evidence="1 8">Binds directly to 16S ribosomal RNA.</text>
</comment>
<dbReference type="Gene3D" id="1.20.58.110">
    <property type="entry name" value="Ribosomal protein S20"/>
    <property type="match status" value="1"/>
</dbReference>
<comment type="similarity">
    <text evidence="2 8">Belongs to the bacterial ribosomal protein bS20 family.</text>
</comment>
<evidence type="ECO:0000256" key="8">
    <source>
        <dbReference type="HAMAP-Rule" id="MF_00500"/>
    </source>
</evidence>
<feature type="region of interest" description="Disordered" evidence="9">
    <location>
        <begin position="1"/>
        <end position="20"/>
    </location>
</feature>
<keyword evidence="3 8" id="KW-0699">rRNA-binding</keyword>
<keyword evidence="5 8" id="KW-0689">Ribosomal protein</keyword>
<dbReference type="HAMAP" id="MF_00500">
    <property type="entry name" value="Ribosomal_bS20"/>
    <property type="match status" value="1"/>
</dbReference>
<evidence type="ECO:0000256" key="5">
    <source>
        <dbReference type="ARBA" id="ARBA00022980"/>
    </source>
</evidence>
<reference evidence="10 11" key="1">
    <citation type="submission" date="2018-03" db="EMBL/GenBank/DDBJ databases">
        <title>A gene transfer event suggests a long-term partnership between eustigmatophyte algae and a novel lineage of endosymbiotic bacteria.</title>
        <authorList>
            <person name="Yurchenko T."/>
            <person name="Sevcikova T."/>
            <person name="Pribyl P."/>
            <person name="El Karkouri K."/>
            <person name="Klimes V."/>
            <person name="Amaral R."/>
            <person name="Zbrankova V."/>
            <person name="Kim E."/>
            <person name="Raoult D."/>
            <person name="Santos L.M.A."/>
            <person name="Elias M."/>
        </authorList>
    </citation>
    <scope>NUCLEOTIDE SEQUENCE [LARGE SCALE GENOMIC DNA]</scope>
    <source>
        <strain evidence="10">CCALA 838</strain>
    </source>
</reference>
<evidence type="ECO:0000256" key="6">
    <source>
        <dbReference type="ARBA" id="ARBA00023274"/>
    </source>
</evidence>
<dbReference type="InterPro" id="IPR036510">
    <property type="entry name" value="Ribosomal_bS20_sf"/>
</dbReference>
<dbReference type="InterPro" id="IPR002583">
    <property type="entry name" value="Ribosomal_bS20"/>
</dbReference>
<dbReference type="AlphaFoldDB" id="A0A2P1P8V5"/>
<accession>A0A2P1P8V5</accession>
<evidence type="ECO:0000256" key="4">
    <source>
        <dbReference type="ARBA" id="ARBA00022884"/>
    </source>
</evidence>
<dbReference type="KEGG" id="ptc:phytr_7720"/>
<protein>
    <recommendedName>
        <fullName evidence="7 8">Small ribosomal subunit protein bS20</fullName>
    </recommendedName>
</protein>
<dbReference type="GO" id="GO:0070181">
    <property type="term" value="F:small ribosomal subunit rRNA binding"/>
    <property type="evidence" value="ECO:0007669"/>
    <property type="project" value="TreeGrafter"/>
</dbReference>
<evidence type="ECO:0000313" key="10">
    <source>
        <dbReference type="EMBL" id="AVP87708.1"/>
    </source>
</evidence>
<dbReference type="PANTHER" id="PTHR33398:SF1">
    <property type="entry name" value="SMALL RIBOSOMAL SUBUNIT PROTEIN BS20C"/>
    <property type="match status" value="1"/>
</dbReference>
<evidence type="ECO:0000256" key="1">
    <source>
        <dbReference type="ARBA" id="ARBA00003134"/>
    </source>
</evidence>
<evidence type="ECO:0000256" key="3">
    <source>
        <dbReference type="ARBA" id="ARBA00022730"/>
    </source>
</evidence>
<keyword evidence="4 8" id="KW-0694">RNA-binding</keyword>
<keyword evidence="6 8" id="KW-0687">Ribonucleoprotein</keyword>
<proteinExistence type="inferred from homology"/>
<dbReference type="Pfam" id="PF01649">
    <property type="entry name" value="Ribosomal_S20p"/>
    <property type="match status" value="1"/>
</dbReference>
<dbReference type="OrthoDB" id="9807974at2"/>
<dbReference type="GO" id="GO:0003735">
    <property type="term" value="F:structural constituent of ribosome"/>
    <property type="evidence" value="ECO:0007669"/>
    <property type="project" value="InterPro"/>
</dbReference>
<dbReference type="RefSeq" id="WP_106874559.1">
    <property type="nucleotide sequence ID" value="NZ_CP027845.1"/>
</dbReference>
<dbReference type="Proteomes" id="UP000241762">
    <property type="component" value="Chromosome"/>
</dbReference>
<dbReference type="GO" id="GO:0015935">
    <property type="term" value="C:small ribosomal subunit"/>
    <property type="evidence" value="ECO:0007669"/>
    <property type="project" value="TreeGrafter"/>
</dbReference>
<dbReference type="GO" id="GO:0006412">
    <property type="term" value="P:translation"/>
    <property type="evidence" value="ECO:0007669"/>
    <property type="project" value="UniProtKB-UniRule"/>
</dbReference>
<sequence length="88" mass="10006">MSNTSSAKKECRKSARRKAVNVNTKSRVKTFVRKLLTLITENKKQEATELFPIVQSEVMKAVSKRILKLNTASRKISLLSNKMKALQQ</sequence>
<evidence type="ECO:0000256" key="7">
    <source>
        <dbReference type="ARBA" id="ARBA00035136"/>
    </source>
</evidence>